<evidence type="ECO:0000313" key="4">
    <source>
        <dbReference type="EMBL" id="EGV42590.1"/>
    </source>
</evidence>
<dbReference type="PATRIC" id="fig|1046627.3.peg.2448"/>
<dbReference type="GO" id="GO:0016020">
    <property type="term" value="C:membrane"/>
    <property type="evidence" value="ECO:0007669"/>
    <property type="project" value="InterPro"/>
</dbReference>
<dbReference type="Pfam" id="PF01066">
    <property type="entry name" value="CDP-OH_P_transf"/>
    <property type="match status" value="1"/>
</dbReference>
<dbReference type="Proteomes" id="UP000003730">
    <property type="component" value="Unassembled WGS sequence"/>
</dbReference>
<evidence type="ECO:0000313" key="5">
    <source>
        <dbReference type="Proteomes" id="UP000003730"/>
    </source>
</evidence>
<comment type="caution">
    <text evidence="4">The sequence shown here is derived from an EMBL/GenBank/DDBJ whole genome shotgun (WGS) entry which is preliminary data.</text>
</comment>
<dbReference type="EMBL" id="AFXZ01000050">
    <property type="protein sequence ID" value="EGV42590.1"/>
    <property type="molecule type" value="Genomic_DNA"/>
</dbReference>
<evidence type="ECO:0000256" key="1">
    <source>
        <dbReference type="ARBA" id="ARBA00022679"/>
    </source>
</evidence>
<dbReference type="InterPro" id="IPR000462">
    <property type="entry name" value="CDP-OH_P_trans"/>
</dbReference>
<proteinExistence type="inferred from homology"/>
<dbReference type="eggNOG" id="COG0558">
    <property type="taxonomic scope" value="Bacteria"/>
</dbReference>
<dbReference type="RefSeq" id="WP_008638881.1">
    <property type="nucleotide sequence ID" value="NZ_AFXZ01000050.1"/>
</dbReference>
<keyword evidence="1 2" id="KW-0808">Transferase</keyword>
<evidence type="ECO:0000256" key="3">
    <source>
        <dbReference type="SAM" id="Phobius"/>
    </source>
</evidence>
<dbReference type="OrthoDB" id="1198827at2"/>
<dbReference type="Gene3D" id="1.20.120.1760">
    <property type="match status" value="1"/>
</dbReference>
<feature type="transmembrane region" description="Helical" evidence="3">
    <location>
        <begin position="91"/>
        <end position="109"/>
    </location>
</feature>
<comment type="similarity">
    <text evidence="2">Belongs to the CDP-alcohol phosphatidyltransferase class-I family.</text>
</comment>
<keyword evidence="5" id="KW-1185">Reference proteome</keyword>
<feature type="transmembrane region" description="Helical" evidence="3">
    <location>
        <begin position="115"/>
        <end position="136"/>
    </location>
</feature>
<evidence type="ECO:0000256" key="2">
    <source>
        <dbReference type="RuleBase" id="RU003750"/>
    </source>
</evidence>
<feature type="transmembrane region" description="Helical" evidence="3">
    <location>
        <begin position="32"/>
        <end position="51"/>
    </location>
</feature>
<dbReference type="STRING" id="1046627.BZARG_1844"/>
<reference evidence="4 5" key="1">
    <citation type="journal article" date="2008" name="Int. J. Syst. Evol. Microbiol.">
        <title>Bizionia argentinensis sp. nov., isolated from surface marine water in Antarctica.</title>
        <authorList>
            <person name="Bercovich A."/>
            <person name="Vazquez S.C."/>
            <person name="Yankilevich P."/>
            <person name="Coria S.H."/>
            <person name="Foti M."/>
            <person name="Hernandez E."/>
            <person name="Vidal A."/>
            <person name="Ruberto L."/>
            <person name="Melo C."/>
            <person name="Marenssi S."/>
            <person name="Criscuolo M."/>
            <person name="Memoli M."/>
            <person name="Arguelles M."/>
            <person name="Mac Cormack W.P."/>
        </authorList>
    </citation>
    <scope>NUCLEOTIDE SEQUENCE [LARGE SCALE GENOMIC DNA]</scope>
    <source>
        <strain evidence="4 5">JUB59</strain>
    </source>
</reference>
<keyword evidence="3" id="KW-1133">Transmembrane helix</keyword>
<gene>
    <name evidence="4" type="ORF">BZARG_1844</name>
</gene>
<protein>
    <submittedName>
        <fullName evidence="4">CDP-alcohol phosphatidyltransferase family protein</fullName>
    </submittedName>
</protein>
<dbReference type="GO" id="GO:0016780">
    <property type="term" value="F:phosphotransferase activity, for other substituted phosphate groups"/>
    <property type="evidence" value="ECO:0007669"/>
    <property type="project" value="InterPro"/>
</dbReference>
<feature type="transmembrane region" description="Helical" evidence="3">
    <location>
        <begin position="203"/>
        <end position="225"/>
    </location>
</feature>
<name>G2EG16_9FLAO</name>
<dbReference type="InterPro" id="IPR048254">
    <property type="entry name" value="CDP_ALCOHOL_P_TRANSF_CS"/>
</dbReference>
<sequence>MSKLPKEHKFLDLSDYGRPIAKIIANALKHTNFTPIHVTISFIISGLIGIWCILEGYYWLAAFFLILKSILDAADGELARVKQKPSYTGRFLDSVADIVLNALIFISIWYISDTAFWICLLAFLGLQLQGTLYNYYYVILRNKFDGDTTSRVFENDTPIALPGEKQQHVNTLFALYKLLYGSFDKTIYMLDSNADQGKILPTWLMTCISTFGLGFQLLIIAIMLILELKAFILPFFLIYTLMVFVFIGIRKVFY</sequence>
<dbReference type="AlphaFoldDB" id="G2EG16"/>
<dbReference type="InterPro" id="IPR043130">
    <property type="entry name" value="CDP-OH_PTrfase_TM_dom"/>
</dbReference>
<accession>G2EG16</accession>
<keyword evidence="3" id="KW-0812">Transmembrane</keyword>
<feature type="transmembrane region" description="Helical" evidence="3">
    <location>
        <begin position="231"/>
        <end position="249"/>
    </location>
</feature>
<keyword evidence="3" id="KW-0472">Membrane</keyword>
<dbReference type="PROSITE" id="PS00379">
    <property type="entry name" value="CDP_ALCOHOL_P_TRANSF"/>
    <property type="match status" value="1"/>
</dbReference>
<organism evidence="4 5">
    <name type="scientific">Bizionia argentinensis JUB59</name>
    <dbReference type="NCBI Taxonomy" id="1046627"/>
    <lineage>
        <taxon>Bacteria</taxon>
        <taxon>Pseudomonadati</taxon>
        <taxon>Bacteroidota</taxon>
        <taxon>Flavobacteriia</taxon>
        <taxon>Flavobacteriales</taxon>
        <taxon>Flavobacteriaceae</taxon>
        <taxon>Bizionia</taxon>
    </lineage>
</organism>
<dbReference type="GO" id="GO:0008654">
    <property type="term" value="P:phospholipid biosynthetic process"/>
    <property type="evidence" value="ECO:0007669"/>
    <property type="project" value="InterPro"/>
</dbReference>